<dbReference type="AlphaFoldDB" id="A0ABC9NFW8"/>
<organism evidence="1 2">
    <name type="scientific">Bacteroides uniformis (strain ATCC 8492 / DSM 6597 / CCUG 4942 / CIP 103695 / JCM 5828 / KCTC 5204 / NCTC 13054 / VPI 0061)</name>
    <dbReference type="NCBI Taxonomy" id="411479"/>
    <lineage>
        <taxon>Bacteria</taxon>
        <taxon>Pseudomonadati</taxon>
        <taxon>Bacteroidota</taxon>
        <taxon>Bacteroidia</taxon>
        <taxon>Bacteroidales</taxon>
        <taxon>Bacteroidaceae</taxon>
        <taxon>Bacteroides</taxon>
    </lineage>
</organism>
<comment type="caution">
    <text evidence="1">The sequence shown here is derived from an EMBL/GenBank/DDBJ whole genome shotgun (WGS) entry which is preliminary data.</text>
</comment>
<reference evidence="1" key="1">
    <citation type="submission" date="2007-06" db="EMBL/GenBank/DDBJ databases">
        <authorList>
            <person name="Fulton L."/>
            <person name="Clifton S."/>
            <person name="Fulton B."/>
            <person name="Xu J."/>
            <person name="Minx P."/>
            <person name="Pepin K.H."/>
            <person name="Johnson M."/>
            <person name="Thiruvilangam P."/>
            <person name="Bhonagiri V."/>
            <person name="Nash W.E."/>
            <person name="Mardis E.R."/>
            <person name="Wilson R.K."/>
        </authorList>
    </citation>
    <scope>NUCLEOTIDE SEQUENCE [LARGE SCALE GENOMIC DNA]</scope>
    <source>
        <strain evidence="1">ATCC 8492</strain>
    </source>
</reference>
<accession>A0ABC9NFW8</accession>
<gene>
    <name evidence="1" type="ORF">BACUNI_00898</name>
</gene>
<dbReference type="Proteomes" id="UP000004110">
    <property type="component" value="Unassembled WGS sequence"/>
</dbReference>
<keyword evidence="2" id="KW-1185">Reference proteome</keyword>
<sequence length="210" mass="22956">MIVLLQQLLDVRLPVQDLPAKLDIGNPPLVPVILQAPAADPQRSGKLSVSQEPFPVEGRRVVTGKMLHFFLHVVQQGKEPADTFVLLVDNAFHLFRSLKVSVLPSFSHCLLLASDADVGHQLLHILWLVIELALEAGERQPSGIAECLQGTWRDVKAQADILAVQSLSGFLTAVSLIQSVHMCGQVLGACQHPLKDTGLDVAYFHIFQLV</sequence>
<dbReference type="EMBL" id="AAYH02000037">
    <property type="protein sequence ID" value="EDO55589.1"/>
    <property type="molecule type" value="Genomic_DNA"/>
</dbReference>
<name>A0ABC9NFW8_BACUC</name>
<protein>
    <submittedName>
        <fullName evidence="1">Uncharacterized protein</fullName>
    </submittedName>
</protein>
<evidence type="ECO:0000313" key="2">
    <source>
        <dbReference type="Proteomes" id="UP000004110"/>
    </source>
</evidence>
<evidence type="ECO:0000313" key="1">
    <source>
        <dbReference type="EMBL" id="EDO55589.1"/>
    </source>
</evidence>
<reference evidence="1" key="2">
    <citation type="submission" date="2013-11" db="EMBL/GenBank/DDBJ databases">
        <title>Draft genome sequence of Bacteroides uniformis (ATCC 8492).</title>
        <authorList>
            <person name="Sudarsanam P."/>
            <person name="Ley R."/>
            <person name="Guruge J."/>
            <person name="Turnbaugh P.J."/>
            <person name="Mahowald M."/>
            <person name="Liep D."/>
            <person name="Gordon J."/>
        </authorList>
    </citation>
    <scope>NUCLEOTIDE SEQUENCE</scope>
    <source>
        <strain evidence="1">ATCC 8492</strain>
    </source>
</reference>
<proteinExistence type="predicted"/>